<dbReference type="Proteomes" id="UP000305840">
    <property type="component" value="Unassembled WGS sequence"/>
</dbReference>
<dbReference type="InterPro" id="IPR029044">
    <property type="entry name" value="Nucleotide-diphossugar_trans"/>
</dbReference>
<proteinExistence type="inferred from homology"/>
<dbReference type="Pfam" id="PF00535">
    <property type="entry name" value="Glycos_transf_2"/>
    <property type="match status" value="1"/>
</dbReference>
<evidence type="ECO:0000313" key="4">
    <source>
        <dbReference type="EMBL" id="TKG03684.1"/>
    </source>
</evidence>
<reference evidence="4 5" key="1">
    <citation type="submission" date="2019-04" db="EMBL/GenBank/DDBJ databases">
        <title>A reverse ecology approach based on a biological definition of microbial populations.</title>
        <authorList>
            <person name="Arevalo P."/>
            <person name="Vaninsberghe D."/>
            <person name="Elsherbini J."/>
            <person name="Gore J."/>
            <person name="Polz M."/>
        </authorList>
    </citation>
    <scope>NUCLEOTIDE SEQUENCE [LARGE SCALE GENOMIC DNA]</scope>
    <source>
        <strain evidence="4 5">10N.222.48.A1</strain>
    </source>
</reference>
<keyword evidence="2" id="KW-0472">Membrane</keyword>
<dbReference type="EMBL" id="SYVO01000091">
    <property type="protein sequence ID" value="TKG03684.1"/>
    <property type="molecule type" value="Genomic_DNA"/>
</dbReference>
<dbReference type="PANTHER" id="PTHR43630">
    <property type="entry name" value="POLY-BETA-1,6-N-ACETYL-D-GLUCOSAMINE SYNTHASE"/>
    <property type="match status" value="1"/>
</dbReference>
<keyword evidence="2" id="KW-1133">Transmembrane helix</keyword>
<dbReference type="AlphaFoldDB" id="A0A4U2AQX9"/>
<gene>
    <name evidence="4" type="ORF">FCV91_20945</name>
</gene>
<dbReference type="CDD" id="cd02511">
    <property type="entry name" value="Beta4Glucosyltransferase"/>
    <property type="match status" value="1"/>
</dbReference>
<accession>A0A4U2AQX9</accession>
<keyword evidence="4" id="KW-0808">Transferase</keyword>
<keyword evidence="2" id="KW-0812">Transmembrane</keyword>
<evidence type="ECO:0000256" key="2">
    <source>
        <dbReference type="SAM" id="Phobius"/>
    </source>
</evidence>
<comment type="caution">
    <text evidence="4">The sequence shown here is derived from an EMBL/GenBank/DDBJ whole genome shotgun (WGS) entry which is preliminary data.</text>
</comment>
<dbReference type="PANTHER" id="PTHR43630:SF2">
    <property type="entry name" value="GLYCOSYLTRANSFERASE"/>
    <property type="match status" value="1"/>
</dbReference>
<evidence type="ECO:0000256" key="1">
    <source>
        <dbReference type="ARBA" id="ARBA00038494"/>
    </source>
</evidence>
<evidence type="ECO:0000259" key="3">
    <source>
        <dbReference type="Pfam" id="PF00535"/>
    </source>
</evidence>
<sequence length="264" mass="30442">MRTLSALIICKNEEDRIRPCFESLKGFADEIIVYDSGSTDKTVEIAREYTDKIWVTEDWPGDGYQKARAFEQATCDWALIIDADEYLDEEMKSEITHQLSDPKLEEVAFKLPWGNLILGKQMRFGRSSRAPKRLFKCDGASITKVVVHANVETEGKVSTLKKGFLMHNSLRGFDHLMEKSRVYGWETTKKYYSKGKPSLGIPFAILRSVWTFFLIYIIRFGFLDGSRGLLMAMNFAQSSFNKYAGLWYLEQEAKLKKNKHLDKN</sequence>
<comment type="similarity">
    <text evidence="1">Belongs to the glycosyltransferase 2 family. WaaE/KdtX subfamily.</text>
</comment>
<organism evidence="4 5">
    <name type="scientific">Vibrio lentus</name>
    <dbReference type="NCBI Taxonomy" id="136468"/>
    <lineage>
        <taxon>Bacteria</taxon>
        <taxon>Pseudomonadati</taxon>
        <taxon>Pseudomonadota</taxon>
        <taxon>Gammaproteobacteria</taxon>
        <taxon>Vibrionales</taxon>
        <taxon>Vibrionaceae</taxon>
        <taxon>Vibrio</taxon>
    </lineage>
</organism>
<name>A0A4U2AQX9_9VIBR</name>
<feature type="transmembrane region" description="Helical" evidence="2">
    <location>
        <begin position="199"/>
        <end position="222"/>
    </location>
</feature>
<protein>
    <submittedName>
        <fullName evidence="4">Glycosyltransferase family 2 protein</fullName>
    </submittedName>
</protein>
<feature type="domain" description="Glycosyltransferase 2-like" evidence="3">
    <location>
        <begin position="5"/>
        <end position="100"/>
    </location>
</feature>
<dbReference type="Gene3D" id="3.90.550.10">
    <property type="entry name" value="Spore Coat Polysaccharide Biosynthesis Protein SpsA, Chain A"/>
    <property type="match status" value="1"/>
</dbReference>
<evidence type="ECO:0000313" key="5">
    <source>
        <dbReference type="Proteomes" id="UP000305840"/>
    </source>
</evidence>
<dbReference type="SUPFAM" id="SSF53448">
    <property type="entry name" value="Nucleotide-diphospho-sugar transferases"/>
    <property type="match status" value="1"/>
</dbReference>
<dbReference type="GO" id="GO:0016740">
    <property type="term" value="F:transferase activity"/>
    <property type="evidence" value="ECO:0007669"/>
    <property type="project" value="UniProtKB-KW"/>
</dbReference>
<dbReference type="InterPro" id="IPR001173">
    <property type="entry name" value="Glyco_trans_2-like"/>
</dbReference>
<dbReference type="RefSeq" id="WP_076667708.1">
    <property type="nucleotide sequence ID" value="NZ_JAJGZO010000025.1"/>
</dbReference>